<dbReference type="PANTHER" id="PTHR12110:SF48">
    <property type="entry name" value="BLL3656 PROTEIN"/>
    <property type="match status" value="1"/>
</dbReference>
<dbReference type="Proteomes" id="UP001595190">
    <property type="component" value="Unassembled WGS sequence"/>
</dbReference>
<dbReference type="PIRSF" id="PIRSF036778">
    <property type="entry name" value="UCP036778"/>
    <property type="match status" value="1"/>
</dbReference>
<dbReference type="InterPro" id="IPR050312">
    <property type="entry name" value="IolE/XylAMocC-like"/>
</dbReference>
<name>A0ABV6ZBT8_9HYPH</name>
<sequence length="276" mass="29177">MTSGAEPFALNYMAAPKLRPAEFFALARNLGIDRVEIRNDLTGNATLDGTPAASVREEAQRAGVEILSINALQRFNDWGAARASEAEELADYAAGAGAKALVLVPRNDGEGRGDHERLPRLIEALQALGPILSRRGLTGLVEPLGFEICSLRLKSEAVAAIDAVDGAQTFKLVHDTFHHHLAGEAELFPHRTGLVHISGVDDASVAVGEMRDSHRGLVGADDRLGNVAQIEALRAGGYAGALSFEPFAESIQQMDAKQVQARLAASMALIAAGLVS</sequence>
<organism evidence="2 3">
    <name type="scientific">Labrys neptuniae</name>
    <dbReference type="NCBI Taxonomy" id="376174"/>
    <lineage>
        <taxon>Bacteria</taxon>
        <taxon>Pseudomonadati</taxon>
        <taxon>Pseudomonadota</taxon>
        <taxon>Alphaproteobacteria</taxon>
        <taxon>Hyphomicrobiales</taxon>
        <taxon>Xanthobacteraceae</taxon>
        <taxon>Labrys</taxon>
    </lineage>
</organism>
<dbReference type="InterPro" id="IPR036237">
    <property type="entry name" value="Xyl_isomerase-like_sf"/>
</dbReference>
<evidence type="ECO:0000313" key="3">
    <source>
        <dbReference type="Proteomes" id="UP001595190"/>
    </source>
</evidence>
<evidence type="ECO:0000313" key="2">
    <source>
        <dbReference type="EMBL" id="MFC2249620.1"/>
    </source>
</evidence>
<accession>A0ABV6ZBT8</accession>
<gene>
    <name evidence="2" type="ORF">ACETRX_08360</name>
</gene>
<dbReference type="EMBL" id="JBHGPK010000002">
    <property type="protein sequence ID" value="MFC2249620.1"/>
    <property type="molecule type" value="Genomic_DNA"/>
</dbReference>
<dbReference type="RefSeq" id="WP_394309734.1">
    <property type="nucleotide sequence ID" value="NZ_JBHGPK010000002.1"/>
</dbReference>
<protein>
    <submittedName>
        <fullName evidence="2">TIM barrel protein</fullName>
    </submittedName>
</protein>
<dbReference type="SUPFAM" id="SSF51658">
    <property type="entry name" value="Xylose isomerase-like"/>
    <property type="match status" value="1"/>
</dbReference>
<dbReference type="Gene3D" id="3.20.20.150">
    <property type="entry name" value="Divalent-metal-dependent TIM barrel enzymes"/>
    <property type="match status" value="1"/>
</dbReference>
<dbReference type="Pfam" id="PF01261">
    <property type="entry name" value="AP_endonuc_2"/>
    <property type="match status" value="1"/>
</dbReference>
<dbReference type="PANTHER" id="PTHR12110">
    <property type="entry name" value="HYDROXYPYRUVATE ISOMERASE"/>
    <property type="match status" value="1"/>
</dbReference>
<feature type="domain" description="Xylose isomerase-like TIM barrel" evidence="1">
    <location>
        <begin position="24"/>
        <end position="256"/>
    </location>
</feature>
<evidence type="ECO:0000259" key="1">
    <source>
        <dbReference type="Pfam" id="PF01261"/>
    </source>
</evidence>
<proteinExistence type="predicted"/>
<reference evidence="2 3" key="1">
    <citation type="submission" date="2024-09" db="EMBL/GenBank/DDBJ databases">
        <title>Description of Labrys sedimenti sp. nov., isolated from a diclofenac-degrading enrichment culture, and genome-based reclassification of Labrys portucalensis as a later heterotypic synonym of Labrys neptuniae.</title>
        <authorList>
            <person name="Tancsics A."/>
            <person name="Csepanyi A."/>
        </authorList>
    </citation>
    <scope>NUCLEOTIDE SEQUENCE [LARGE SCALE GENOMIC DNA]</scope>
    <source>
        <strain evidence="2 3">LMG 23412</strain>
    </source>
</reference>
<dbReference type="InterPro" id="IPR014621">
    <property type="entry name" value="UCP036778_sugar_epimerase"/>
</dbReference>
<comment type="caution">
    <text evidence="2">The sequence shown here is derived from an EMBL/GenBank/DDBJ whole genome shotgun (WGS) entry which is preliminary data.</text>
</comment>
<dbReference type="InterPro" id="IPR013022">
    <property type="entry name" value="Xyl_isomerase-like_TIM-brl"/>
</dbReference>